<dbReference type="InterPro" id="IPR004036">
    <property type="entry name" value="Endonuclease-III-like_CS2"/>
</dbReference>
<dbReference type="InterPro" id="IPR023170">
    <property type="entry name" value="HhH_base_excis_C"/>
</dbReference>
<reference evidence="13" key="1">
    <citation type="submission" date="2016-11" db="EMBL/GenBank/DDBJ databases">
        <authorList>
            <person name="Varghese N."/>
            <person name="Submissions S."/>
        </authorList>
    </citation>
    <scope>NUCLEOTIDE SEQUENCE [LARGE SCALE GENOMIC DNA]</scope>
    <source>
        <strain evidence="13">DSM 9756</strain>
    </source>
</reference>
<comment type="function">
    <text evidence="10">DNA repair enzyme that has both DNA N-glycosylase activity and AP-lyase activity. The DNA N-glycosylase activity releases various damaged pyrimidines from DNA by cleaving the N-glycosidic bond, leaving an AP (apurinic/apyrimidinic) site. The AP-lyase activity cleaves the phosphodiester bond 3' to the AP site by a beta-elimination, leaving a 3'-terminal unsaturated sugar and a product with a terminal 5'-phosphate.</text>
</comment>
<dbReference type="InterPro" id="IPR004035">
    <property type="entry name" value="Endouclease-III_FeS-bd_BS"/>
</dbReference>
<name>A0A1M4TT55_9BACT</name>
<dbReference type="FunFam" id="1.10.340.30:FF:000001">
    <property type="entry name" value="Endonuclease III"/>
    <property type="match status" value="1"/>
</dbReference>
<dbReference type="PANTHER" id="PTHR10359">
    <property type="entry name" value="A/G-SPECIFIC ADENINE GLYCOSYLASE/ENDONUCLEASE III"/>
    <property type="match status" value="1"/>
</dbReference>
<keyword evidence="10" id="KW-0238">DNA-binding</keyword>
<dbReference type="SMART" id="SM00525">
    <property type="entry name" value="FES"/>
    <property type="match status" value="1"/>
</dbReference>
<evidence type="ECO:0000256" key="8">
    <source>
        <dbReference type="ARBA" id="ARBA00023204"/>
    </source>
</evidence>
<keyword evidence="9 10" id="KW-0326">Glycosidase</keyword>
<feature type="binding site" evidence="10">
    <location>
        <position position="194"/>
    </location>
    <ligand>
        <name>[4Fe-4S] cluster</name>
        <dbReference type="ChEBI" id="CHEBI:49883"/>
    </ligand>
</feature>
<dbReference type="CDD" id="cd00056">
    <property type="entry name" value="ENDO3c"/>
    <property type="match status" value="1"/>
</dbReference>
<dbReference type="SUPFAM" id="SSF48150">
    <property type="entry name" value="DNA-glycosylase"/>
    <property type="match status" value="1"/>
</dbReference>
<evidence type="ECO:0000313" key="12">
    <source>
        <dbReference type="EMBL" id="SHE47680.1"/>
    </source>
</evidence>
<sequence>MENGTTKKKRKAVKILQILAERYGTTPWNWHTRRDPFRVLVGTVLSHRTRDEMTDAAARAVLARYPTPESLAEAPVEILRELVRPVNFFKTKAGRLKEIAQVLCERHGGCVPDTMEDLLALPGVGRKTAACVLVYGFRIPALPVDTHVHRISNRLGVVRTERGEETERELRDLLPDPWLLLVNELLVKHGQTICRPRNPLCSQCPVQEYCDAYGGD</sequence>
<keyword evidence="7 10" id="KW-0411">Iron-sulfur</keyword>
<dbReference type="Pfam" id="PF10576">
    <property type="entry name" value="EndIII_4Fe-2S"/>
    <property type="match status" value="1"/>
</dbReference>
<dbReference type="Gene3D" id="1.10.1670.10">
    <property type="entry name" value="Helix-hairpin-Helix base-excision DNA repair enzymes (C-terminal)"/>
    <property type="match status" value="1"/>
</dbReference>
<evidence type="ECO:0000313" key="13">
    <source>
        <dbReference type="Proteomes" id="UP000184076"/>
    </source>
</evidence>
<evidence type="ECO:0000256" key="7">
    <source>
        <dbReference type="ARBA" id="ARBA00023014"/>
    </source>
</evidence>
<dbReference type="Pfam" id="PF00633">
    <property type="entry name" value="HHH"/>
    <property type="match status" value="1"/>
</dbReference>
<keyword evidence="12" id="KW-0255">Endonuclease</keyword>
<dbReference type="InterPro" id="IPR000445">
    <property type="entry name" value="HhH_motif"/>
</dbReference>
<comment type="cofactor">
    <cofactor evidence="10">
        <name>[4Fe-4S] cluster</name>
        <dbReference type="ChEBI" id="CHEBI:49883"/>
    </cofactor>
    <text evidence="10">Binds 1 [4Fe-4S] cluster.</text>
</comment>
<keyword evidence="13" id="KW-1185">Reference proteome</keyword>
<dbReference type="PIRSF" id="PIRSF001435">
    <property type="entry name" value="Nth"/>
    <property type="match status" value="1"/>
</dbReference>
<dbReference type="GO" id="GO:0140078">
    <property type="term" value="F:class I DNA-(apurinic or apyrimidinic site) endonuclease activity"/>
    <property type="evidence" value="ECO:0007669"/>
    <property type="project" value="UniProtKB-EC"/>
</dbReference>
<evidence type="ECO:0000256" key="10">
    <source>
        <dbReference type="HAMAP-Rule" id="MF_00942"/>
    </source>
</evidence>
<comment type="catalytic activity">
    <reaction evidence="10">
        <text>2'-deoxyribonucleotide-(2'-deoxyribose 5'-phosphate)-2'-deoxyribonucleotide-DNA = a 3'-end 2'-deoxyribonucleotide-(2,3-dehydro-2,3-deoxyribose 5'-phosphate)-DNA + a 5'-end 5'-phospho-2'-deoxyribonucleoside-DNA + H(+)</text>
        <dbReference type="Rhea" id="RHEA:66592"/>
        <dbReference type="Rhea" id="RHEA-COMP:13180"/>
        <dbReference type="Rhea" id="RHEA-COMP:16897"/>
        <dbReference type="Rhea" id="RHEA-COMP:17067"/>
        <dbReference type="ChEBI" id="CHEBI:15378"/>
        <dbReference type="ChEBI" id="CHEBI:136412"/>
        <dbReference type="ChEBI" id="CHEBI:157695"/>
        <dbReference type="ChEBI" id="CHEBI:167181"/>
        <dbReference type="EC" id="4.2.99.18"/>
    </reaction>
</comment>
<dbReference type="SMART" id="SM00478">
    <property type="entry name" value="ENDO3c"/>
    <property type="match status" value="1"/>
</dbReference>
<dbReference type="PROSITE" id="PS01155">
    <property type="entry name" value="ENDONUCLEASE_III_2"/>
    <property type="match status" value="1"/>
</dbReference>
<comment type="similarity">
    <text evidence="1 10">Belongs to the Nth/MutY family.</text>
</comment>
<dbReference type="STRING" id="1121391.SAMN02745206_00372"/>
<dbReference type="GO" id="GO:0051539">
    <property type="term" value="F:4 iron, 4 sulfur cluster binding"/>
    <property type="evidence" value="ECO:0007669"/>
    <property type="project" value="UniProtKB-UniRule"/>
</dbReference>
<dbReference type="GO" id="GO:0003677">
    <property type="term" value="F:DNA binding"/>
    <property type="evidence" value="ECO:0007669"/>
    <property type="project" value="UniProtKB-UniRule"/>
</dbReference>
<dbReference type="InterPro" id="IPR005759">
    <property type="entry name" value="Nth"/>
</dbReference>
<dbReference type="Gene3D" id="1.10.340.30">
    <property type="entry name" value="Hypothetical protein, domain 2"/>
    <property type="match status" value="1"/>
</dbReference>
<dbReference type="Pfam" id="PF00730">
    <property type="entry name" value="HhH-GPD"/>
    <property type="match status" value="1"/>
</dbReference>
<keyword evidence="12" id="KW-0540">Nuclease</keyword>
<dbReference type="RefSeq" id="WP_073036403.1">
    <property type="nucleotide sequence ID" value="NZ_FQVB01000004.1"/>
</dbReference>
<keyword evidence="6 10" id="KW-0408">Iron</keyword>
<evidence type="ECO:0000259" key="11">
    <source>
        <dbReference type="SMART" id="SM00478"/>
    </source>
</evidence>
<feature type="domain" description="HhH-GPD" evidence="11">
    <location>
        <begin position="45"/>
        <end position="192"/>
    </location>
</feature>
<keyword evidence="2 10" id="KW-0004">4Fe-4S</keyword>
<dbReference type="EC" id="4.2.99.18" evidence="10"/>
<dbReference type="Proteomes" id="UP000184076">
    <property type="component" value="Unassembled WGS sequence"/>
</dbReference>
<keyword evidence="10 12" id="KW-0456">Lyase</keyword>
<evidence type="ECO:0000256" key="6">
    <source>
        <dbReference type="ARBA" id="ARBA00023004"/>
    </source>
</evidence>
<dbReference type="PROSITE" id="PS00764">
    <property type="entry name" value="ENDONUCLEASE_III_1"/>
    <property type="match status" value="1"/>
</dbReference>
<dbReference type="OrthoDB" id="9800977at2"/>
<dbReference type="AlphaFoldDB" id="A0A1M4TT55"/>
<dbReference type="PANTHER" id="PTHR10359:SF18">
    <property type="entry name" value="ENDONUCLEASE III"/>
    <property type="match status" value="1"/>
</dbReference>
<feature type="binding site" evidence="10">
    <location>
        <position position="201"/>
    </location>
    <ligand>
        <name>[4Fe-4S] cluster</name>
        <dbReference type="ChEBI" id="CHEBI:49883"/>
    </ligand>
</feature>
<dbReference type="GO" id="GO:0006285">
    <property type="term" value="P:base-excision repair, AP site formation"/>
    <property type="evidence" value="ECO:0007669"/>
    <property type="project" value="TreeGrafter"/>
</dbReference>
<feature type="binding site" evidence="10">
    <location>
        <position position="204"/>
    </location>
    <ligand>
        <name>[4Fe-4S] cluster</name>
        <dbReference type="ChEBI" id="CHEBI:49883"/>
    </ligand>
</feature>
<dbReference type="EMBL" id="FQVB01000004">
    <property type="protein sequence ID" value="SHE47680.1"/>
    <property type="molecule type" value="Genomic_DNA"/>
</dbReference>
<dbReference type="InterPro" id="IPR011257">
    <property type="entry name" value="DNA_glycosylase"/>
</dbReference>
<dbReference type="InterPro" id="IPR003265">
    <property type="entry name" value="HhH-GPD_domain"/>
</dbReference>
<evidence type="ECO:0000256" key="4">
    <source>
        <dbReference type="ARBA" id="ARBA00022763"/>
    </source>
</evidence>
<keyword evidence="4 10" id="KW-0227">DNA damage</keyword>
<evidence type="ECO:0000256" key="9">
    <source>
        <dbReference type="ARBA" id="ARBA00023295"/>
    </source>
</evidence>
<feature type="binding site" evidence="10">
    <location>
        <position position="210"/>
    </location>
    <ligand>
        <name>[4Fe-4S] cluster</name>
        <dbReference type="ChEBI" id="CHEBI:49883"/>
    </ligand>
</feature>
<keyword evidence="5 10" id="KW-0378">Hydrolase</keyword>
<protein>
    <recommendedName>
        <fullName evidence="10">Endonuclease III</fullName>
        <ecNumber evidence="10">4.2.99.18</ecNumber>
    </recommendedName>
    <alternativeName>
        <fullName evidence="10">DNA-(apurinic or apyrimidinic site) lyase</fullName>
    </alternativeName>
</protein>
<dbReference type="InterPro" id="IPR003651">
    <property type="entry name" value="Endonuclease3_FeS-loop_motif"/>
</dbReference>
<keyword evidence="8 10" id="KW-0234">DNA repair</keyword>
<organism evidence="12 13">
    <name type="scientific">Desulfacinum infernum DSM 9756</name>
    <dbReference type="NCBI Taxonomy" id="1121391"/>
    <lineage>
        <taxon>Bacteria</taxon>
        <taxon>Pseudomonadati</taxon>
        <taxon>Thermodesulfobacteriota</taxon>
        <taxon>Syntrophobacteria</taxon>
        <taxon>Syntrophobacterales</taxon>
        <taxon>Syntrophobacteraceae</taxon>
        <taxon>Desulfacinum</taxon>
    </lineage>
</organism>
<dbReference type="GO" id="GO:0019104">
    <property type="term" value="F:DNA N-glycosylase activity"/>
    <property type="evidence" value="ECO:0007669"/>
    <property type="project" value="UniProtKB-UniRule"/>
</dbReference>
<accession>A0A1M4TT55</accession>
<proteinExistence type="inferred from homology"/>
<gene>
    <name evidence="10" type="primary">nth</name>
    <name evidence="12" type="ORF">SAMN02745206_00372</name>
</gene>
<evidence type="ECO:0000256" key="3">
    <source>
        <dbReference type="ARBA" id="ARBA00022723"/>
    </source>
</evidence>
<evidence type="ECO:0000256" key="1">
    <source>
        <dbReference type="ARBA" id="ARBA00008343"/>
    </source>
</evidence>
<evidence type="ECO:0000256" key="5">
    <source>
        <dbReference type="ARBA" id="ARBA00022801"/>
    </source>
</evidence>
<keyword evidence="3 10" id="KW-0479">Metal-binding</keyword>
<evidence type="ECO:0000256" key="2">
    <source>
        <dbReference type="ARBA" id="ARBA00022485"/>
    </source>
</evidence>
<dbReference type="GO" id="GO:0046872">
    <property type="term" value="F:metal ion binding"/>
    <property type="evidence" value="ECO:0007669"/>
    <property type="project" value="UniProtKB-KW"/>
</dbReference>
<dbReference type="HAMAP" id="MF_00942">
    <property type="entry name" value="Nth"/>
    <property type="match status" value="1"/>
</dbReference>